<feature type="transmembrane region" description="Helical" evidence="6">
    <location>
        <begin position="110"/>
        <end position="127"/>
    </location>
</feature>
<feature type="transmembrane region" description="Helical" evidence="6">
    <location>
        <begin position="139"/>
        <end position="165"/>
    </location>
</feature>
<keyword evidence="5 6" id="KW-0472">Membrane</keyword>
<keyword evidence="2" id="KW-1003">Cell membrane</keyword>
<feature type="transmembrane region" description="Helical" evidence="6">
    <location>
        <begin position="171"/>
        <end position="189"/>
    </location>
</feature>
<evidence type="ECO:0000256" key="3">
    <source>
        <dbReference type="ARBA" id="ARBA00022692"/>
    </source>
</evidence>
<dbReference type="InterPro" id="IPR011701">
    <property type="entry name" value="MFS"/>
</dbReference>
<dbReference type="PANTHER" id="PTHR43124">
    <property type="entry name" value="PURINE EFFLUX PUMP PBUE"/>
    <property type="match status" value="1"/>
</dbReference>
<dbReference type="Proteomes" id="UP001327219">
    <property type="component" value="Chromosome"/>
</dbReference>
<feature type="domain" description="Major facilitator superfamily (MFS) profile" evidence="7">
    <location>
        <begin position="15"/>
        <end position="414"/>
    </location>
</feature>
<dbReference type="PROSITE" id="PS50850">
    <property type="entry name" value="MFS"/>
    <property type="match status" value="1"/>
</dbReference>
<evidence type="ECO:0000313" key="9">
    <source>
        <dbReference type="Proteomes" id="UP001327219"/>
    </source>
</evidence>
<name>A0ABZ0UQF9_9RICK</name>
<evidence type="ECO:0000256" key="6">
    <source>
        <dbReference type="SAM" id="Phobius"/>
    </source>
</evidence>
<dbReference type="Pfam" id="PF07690">
    <property type="entry name" value="MFS_1"/>
    <property type="match status" value="1"/>
</dbReference>
<dbReference type="InterPro" id="IPR020846">
    <property type="entry name" value="MFS_dom"/>
</dbReference>
<feature type="transmembrane region" description="Helical" evidence="6">
    <location>
        <begin position="210"/>
        <end position="233"/>
    </location>
</feature>
<dbReference type="SUPFAM" id="SSF103473">
    <property type="entry name" value="MFS general substrate transporter"/>
    <property type="match status" value="1"/>
</dbReference>
<feature type="transmembrane region" description="Helical" evidence="6">
    <location>
        <begin position="51"/>
        <end position="73"/>
    </location>
</feature>
<dbReference type="Gene3D" id="1.20.1250.20">
    <property type="entry name" value="MFS general substrate transporter like domains"/>
    <property type="match status" value="2"/>
</dbReference>
<dbReference type="InterPro" id="IPR036259">
    <property type="entry name" value="MFS_trans_sf"/>
</dbReference>
<proteinExistence type="predicted"/>
<sequence length="436" mass="47965">MNAKIPSSLLTAWSTWLALSLFYAYQLIERIIPNVVMQNIMDKYHVGAGEIGRFAGIYYVGYVAAHIPLGILLDHFNAKKVIPICILLAVAGFAPLAYLDNFAVASYGRLLIGFGSAGAVIGSFKMFRICFSEEKFPRMLGWMVTFGLIGAVFGSGPLANLVAYLGWVETLHYVVISGLVLAVFSYLVIPNTSSEKGFSLIAIKDDFKYLFSNKTVLVISFLGGLMIGPLEGFADAWSSPYLRIVYQLSNEEAGYISSFVYIGMALGLIVMGYIFEKTKAYYTLIITSSVLMTICFGIVLAGIINDIFILKTVFLVIGFFCAYQIYIVAKSIALSLEKYATFISAISNMTMMLLGYFFHTGIGKMLHHLWDGVSVSETGSPIYSADSFSKTFAIIPVGLVIATVGFILLAYLEKRKASQTLQIPTREEPYAEDFCP</sequence>
<evidence type="ECO:0000256" key="2">
    <source>
        <dbReference type="ARBA" id="ARBA00022475"/>
    </source>
</evidence>
<keyword evidence="3 6" id="KW-0812">Transmembrane</keyword>
<evidence type="ECO:0000259" key="7">
    <source>
        <dbReference type="PROSITE" id="PS50850"/>
    </source>
</evidence>
<reference evidence="8 9" key="1">
    <citation type="submission" date="2022-11" db="EMBL/GenBank/DDBJ databases">
        <title>Host association and intracellularity evolved multiple times independently in the Rickettsiales.</title>
        <authorList>
            <person name="Castelli M."/>
            <person name="Nardi T."/>
            <person name="Gammuto L."/>
            <person name="Bellinzona G."/>
            <person name="Sabaneyeva E."/>
            <person name="Potekhin A."/>
            <person name="Serra V."/>
            <person name="Petroni G."/>
            <person name="Sassera D."/>
        </authorList>
    </citation>
    <scope>NUCLEOTIDE SEQUENCE [LARGE SCALE GENOMIC DNA]</scope>
    <source>
        <strain evidence="8 9">NDG2</strain>
    </source>
</reference>
<keyword evidence="9" id="KW-1185">Reference proteome</keyword>
<protein>
    <submittedName>
        <fullName evidence="8">MFS transporter</fullName>
    </submittedName>
</protein>
<dbReference type="EMBL" id="CP110820">
    <property type="protein sequence ID" value="WPX96943.1"/>
    <property type="molecule type" value="Genomic_DNA"/>
</dbReference>
<feature type="transmembrane region" description="Helical" evidence="6">
    <location>
        <begin position="80"/>
        <end position="98"/>
    </location>
</feature>
<comment type="subcellular location">
    <subcellularLocation>
        <location evidence="1">Cell inner membrane</location>
        <topology evidence="1">Multi-pass membrane protein</topology>
    </subcellularLocation>
</comment>
<gene>
    <name evidence="8" type="ORF">Bandiella_01079</name>
</gene>
<feature type="transmembrane region" description="Helical" evidence="6">
    <location>
        <begin position="281"/>
        <end position="301"/>
    </location>
</feature>
<organism evidence="8 9">
    <name type="scientific">Candidatus Bandiella euplotis</name>
    <dbReference type="NCBI Taxonomy" id="1664265"/>
    <lineage>
        <taxon>Bacteria</taxon>
        <taxon>Pseudomonadati</taxon>
        <taxon>Pseudomonadota</taxon>
        <taxon>Alphaproteobacteria</taxon>
        <taxon>Rickettsiales</taxon>
        <taxon>Candidatus Midichloriaceae</taxon>
        <taxon>Candidatus Bandiella</taxon>
    </lineage>
</organism>
<feature type="transmembrane region" description="Helical" evidence="6">
    <location>
        <begin position="307"/>
        <end position="327"/>
    </location>
</feature>
<dbReference type="CDD" id="cd06174">
    <property type="entry name" value="MFS"/>
    <property type="match status" value="1"/>
</dbReference>
<accession>A0ABZ0UQF9</accession>
<evidence type="ECO:0000256" key="5">
    <source>
        <dbReference type="ARBA" id="ARBA00023136"/>
    </source>
</evidence>
<feature type="transmembrane region" description="Helical" evidence="6">
    <location>
        <begin position="339"/>
        <end position="358"/>
    </location>
</feature>
<evidence type="ECO:0000256" key="4">
    <source>
        <dbReference type="ARBA" id="ARBA00022989"/>
    </source>
</evidence>
<feature type="transmembrane region" description="Helical" evidence="6">
    <location>
        <begin position="253"/>
        <end position="274"/>
    </location>
</feature>
<dbReference type="InterPro" id="IPR050189">
    <property type="entry name" value="MFS_Efflux_Transporters"/>
</dbReference>
<evidence type="ECO:0000313" key="8">
    <source>
        <dbReference type="EMBL" id="WPX96943.1"/>
    </source>
</evidence>
<evidence type="ECO:0000256" key="1">
    <source>
        <dbReference type="ARBA" id="ARBA00004429"/>
    </source>
</evidence>
<feature type="transmembrane region" description="Helical" evidence="6">
    <location>
        <begin position="392"/>
        <end position="412"/>
    </location>
</feature>
<keyword evidence="4 6" id="KW-1133">Transmembrane helix</keyword>
<dbReference type="PANTHER" id="PTHR43124:SF3">
    <property type="entry name" value="CHLORAMPHENICOL EFFLUX PUMP RV0191"/>
    <property type="match status" value="1"/>
</dbReference>